<dbReference type="Pfam" id="PF00651">
    <property type="entry name" value="BTB"/>
    <property type="match status" value="1"/>
</dbReference>
<keyword evidence="2" id="KW-0677">Repeat</keyword>
<organism evidence="4">
    <name type="scientific">Tetraodon nigroviridis</name>
    <name type="common">Spotted green pufferfish</name>
    <name type="synonym">Chelonodon nigroviridis</name>
    <dbReference type="NCBI Taxonomy" id="99883"/>
    <lineage>
        <taxon>Eukaryota</taxon>
        <taxon>Metazoa</taxon>
        <taxon>Chordata</taxon>
        <taxon>Craniata</taxon>
        <taxon>Vertebrata</taxon>
        <taxon>Euteleostomi</taxon>
        <taxon>Actinopterygii</taxon>
        <taxon>Neopterygii</taxon>
        <taxon>Teleostei</taxon>
        <taxon>Neoteleostei</taxon>
        <taxon>Acanthomorphata</taxon>
        <taxon>Eupercaria</taxon>
        <taxon>Tetraodontiformes</taxon>
        <taxon>Tetradontoidea</taxon>
        <taxon>Tetraodontidae</taxon>
        <taxon>Tetraodon</taxon>
    </lineage>
</organism>
<dbReference type="PANTHER" id="PTHR45632">
    <property type="entry name" value="LD33804P"/>
    <property type="match status" value="1"/>
</dbReference>
<dbReference type="SUPFAM" id="SSF117281">
    <property type="entry name" value="Kelch motif"/>
    <property type="match status" value="1"/>
</dbReference>
<dbReference type="InterPro" id="IPR030579">
    <property type="entry name" value="KLHL16_BACK"/>
</dbReference>
<dbReference type="EMBL" id="CAAE01010082">
    <property type="protein sequence ID" value="CAF92571.1"/>
    <property type="molecule type" value="Genomic_DNA"/>
</dbReference>
<dbReference type="CDD" id="cd18245">
    <property type="entry name" value="BTB_POZ_KLHL16_gigaxonin"/>
    <property type="match status" value="1"/>
</dbReference>
<dbReference type="OrthoDB" id="45365at2759"/>
<protein>
    <submittedName>
        <fullName evidence="4">(spotted green pufferfish) hypothetical protein</fullName>
    </submittedName>
</protein>
<dbReference type="AlphaFoldDB" id="Q4T3G1"/>
<gene>
    <name evidence="4" type="ORF">GSTENG00007867001</name>
</gene>
<dbReference type="SMART" id="SM00612">
    <property type="entry name" value="Kelch"/>
    <property type="match status" value="4"/>
</dbReference>
<dbReference type="InterPro" id="IPR000210">
    <property type="entry name" value="BTB/POZ_dom"/>
</dbReference>
<sequence length="746" mass="82325">MSGSEAEASCRVSDPQHSQKLLRVLRSFWLEQSFHDALLVVGEEELPVQKNILAAASPYIRTKLNYNPPKQDGSAYRIELQGVSMSIMKQILDYIFSGEISLSEETIQDMVQASDLLLMTELKALCCQFLESCITAENCIGIRLFSLRYCLHHVHYVATEFLQTHFGEVARAEEFRELPAEQLRELLAMEKLNIGNEEHVLEAVVRWFAHDPQARRAHMKEVTCAVWMDGLELSYLREQAAGEPLMREVIQEHCRPVLERGQLHGEALLATFKPRGYSECIVVVGGEDRQSRKATAAMRCLCPLYDTNRRTWIQLQPMSVARSGHGAVAAEGFLFVMGGADENKTVLDSGEKYDPDSNTWTPIPPMLQTRQNFGVVELDGLIYVLGGENEVTELTSVEVFDPHFNTWKPQTSMTMVRSVGCYASMNKKIYAISGGSYGKLFDSVECFDPKTQQWTGLCPLKERRFGSVASGIGQELYVFGGVRSQETQNPERRQMMTCKSEFYHEEMRRWGGCRANRVGAGCRWMVLDDQNLCIQTSSSFIYGALPIRGDIYVVGDLDTGEWNRRALPPLVPAAGIIASCLQEPTLTTSGSSGAAPGGGTAPCPCCPRTCPSPPAPPCVRQLPALPHCSAPGHLPPQSLAAAAAALDQWGASAGSASAGQLGGTCAATPRLLFAFGELGCCRVWGFLGEWGTMFSQRLAAEAKISLEPAWRSRRRRSDSAPASEEQLSFPECSCLLQQTAPRNFCC</sequence>
<dbReference type="CDD" id="cd18455">
    <property type="entry name" value="BACK_KLHL16_gigaxonin"/>
    <property type="match status" value="1"/>
</dbReference>
<dbReference type="InterPro" id="IPR047070">
    <property type="entry name" value="KLHL16_BTB_POZ"/>
</dbReference>
<dbReference type="PANTHER" id="PTHR45632:SF3">
    <property type="entry name" value="KELCH-LIKE PROTEIN 32"/>
    <property type="match status" value="1"/>
</dbReference>
<dbReference type="InterPro" id="IPR006652">
    <property type="entry name" value="Kelch_1"/>
</dbReference>
<evidence type="ECO:0000313" key="4">
    <source>
        <dbReference type="EMBL" id="CAF92571.1"/>
    </source>
</evidence>
<proteinExistence type="predicted"/>
<comment type="caution">
    <text evidence="4">The sequence shown here is derived from an EMBL/GenBank/DDBJ whole genome shotgun (WGS) entry which is preliminary data.</text>
</comment>
<dbReference type="GO" id="GO:0007010">
    <property type="term" value="P:cytoskeleton organization"/>
    <property type="evidence" value="ECO:0007669"/>
    <property type="project" value="InterPro"/>
</dbReference>
<dbReference type="Gene3D" id="1.25.40.420">
    <property type="match status" value="1"/>
</dbReference>
<evidence type="ECO:0000259" key="3">
    <source>
        <dbReference type="PROSITE" id="PS50097"/>
    </source>
</evidence>
<feature type="domain" description="BTB" evidence="3">
    <location>
        <begin position="35"/>
        <end position="104"/>
    </location>
</feature>
<dbReference type="Pfam" id="PF24681">
    <property type="entry name" value="Kelch_KLHDC2_KLHL20_DRC7"/>
    <property type="match status" value="1"/>
</dbReference>
<dbReference type="PROSITE" id="PS50097">
    <property type="entry name" value="BTB"/>
    <property type="match status" value="1"/>
</dbReference>
<dbReference type="FunFam" id="1.25.40.420:FF:000001">
    <property type="entry name" value="Kelch-like family member 12"/>
    <property type="match status" value="1"/>
</dbReference>
<accession>Q4T3G1</accession>
<evidence type="ECO:0000256" key="1">
    <source>
        <dbReference type="ARBA" id="ARBA00022441"/>
    </source>
</evidence>
<dbReference type="Pfam" id="PF07707">
    <property type="entry name" value="BACK"/>
    <property type="match status" value="1"/>
</dbReference>
<dbReference type="KEGG" id="tng:GSTEN00007867G001"/>
<name>Q4T3G1_TETNG</name>
<dbReference type="Gene3D" id="3.30.710.10">
    <property type="entry name" value="Potassium Channel Kv1.1, Chain A"/>
    <property type="match status" value="1"/>
</dbReference>
<reference evidence="4" key="1">
    <citation type="journal article" date="2004" name="Nature">
        <title>Genome duplication in the teleost fish Tetraodon nigroviridis reveals the early vertebrate proto-karyotype.</title>
        <authorList>
            <person name="Jaillon O."/>
            <person name="Aury J.-M."/>
            <person name="Brunet F."/>
            <person name="Petit J.-L."/>
            <person name="Stange-Thomann N."/>
            <person name="Mauceli E."/>
            <person name="Bouneau L."/>
            <person name="Fischer C."/>
            <person name="Ozouf-Costaz C."/>
            <person name="Bernot A."/>
            <person name="Nicaud S."/>
            <person name="Jaffe D."/>
            <person name="Fisher S."/>
            <person name="Lutfalla G."/>
            <person name="Dossat C."/>
            <person name="Segurens B."/>
            <person name="Dasilva C."/>
            <person name="Salanoubat M."/>
            <person name="Levy M."/>
            <person name="Boudet N."/>
            <person name="Castellano S."/>
            <person name="Anthouard V."/>
            <person name="Jubin C."/>
            <person name="Castelli V."/>
            <person name="Katinka M."/>
            <person name="Vacherie B."/>
            <person name="Biemont C."/>
            <person name="Skalli Z."/>
            <person name="Cattolico L."/>
            <person name="Poulain J."/>
            <person name="De Berardinis V."/>
            <person name="Cruaud C."/>
            <person name="Duprat S."/>
            <person name="Brottier P."/>
            <person name="Coutanceau J.-P."/>
            <person name="Gouzy J."/>
            <person name="Parra G."/>
            <person name="Lardier G."/>
            <person name="Chapple C."/>
            <person name="McKernan K.J."/>
            <person name="McEwan P."/>
            <person name="Bosak S."/>
            <person name="Kellis M."/>
            <person name="Volff J.-N."/>
            <person name="Guigo R."/>
            <person name="Zody M.C."/>
            <person name="Mesirov J."/>
            <person name="Lindblad-Toh K."/>
            <person name="Birren B."/>
            <person name="Nusbaum C."/>
            <person name="Kahn D."/>
            <person name="Robinson-Rechavi M."/>
            <person name="Laudet V."/>
            <person name="Schachter V."/>
            <person name="Quetier F."/>
            <person name="Saurin W."/>
            <person name="Scarpelli C."/>
            <person name="Wincker P."/>
            <person name="Lander E.S."/>
            <person name="Weissenbach J."/>
            <person name="Roest Crollius H."/>
        </authorList>
    </citation>
    <scope>NUCLEOTIDE SEQUENCE [LARGE SCALE GENOMIC DNA]</scope>
</reference>
<reference evidence="4" key="2">
    <citation type="submission" date="2004-02" db="EMBL/GenBank/DDBJ databases">
        <authorList>
            <consortium name="Genoscope"/>
            <consortium name="Whitehead Institute Centre for Genome Research"/>
        </authorList>
    </citation>
    <scope>NUCLEOTIDE SEQUENCE</scope>
</reference>
<dbReference type="Gene3D" id="2.120.10.80">
    <property type="entry name" value="Kelch-type beta propeller"/>
    <property type="match status" value="1"/>
</dbReference>
<keyword evidence="1" id="KW-0880">Kelch repeat</keyword>
<dbReference type="SUPFAM" id="SSF54695">
    <property type="entry name" value="POZ domain"/>
    <property type="match status" value="1"/>
</dbReference>
<dbReference type="SMART" id="SM00225">
    <property type="entry name" value="BTB"/>
    <property type="match status" value="1"/>
</dbReference>
<dbReference type="InterPro" id="IPR015915">
    <property type="entry name" value="Kelch-typ_b-propeller"/>
</dbReference>
<dbReference type="SMART" id="SM00875">
    <property type="entry name" value="BACK"/>
    <property type="match status" value="1"/>
</dbReference>
<evidence type="ECO:0000256" key="2">
    <source>
        <dbReference type="ARBA" id="ARBA00022737"/>
    </source>
</evidence>
<dbReference type="InterPro" id="IPR011705">
    <property type="entry name" value="BACK"/>
</dbReference>
<dbReference type="InterPro" id="IPR011333">
    <property type="entry name" value="SKP1/BTB/POZ_sf"/>
</dbReference>